<dbReference type="Proteomes" id="UP000887579">
    <property type="component" value="Unplaced"/>
</dbReference>
<reference evidence="2" key="1">
    <citation type="submission" date="2022-11" db="UniProtKB">
        <authorList>
            <consortium name="WormBaseParasite"/>
        </authorList>
    </citation>
    <scope>IDENTIFICATION</scope>
</reference>
<dbReference type="WBParaSite" id="ES5_v2.g20023.t1">
    <property type="protein sequence ID" value="ES5_v2.g20023.t1"/>
    <property type="gene ID" value="ES5_v2.g20023"/>
</dbReference>
<proteinExistence type="predicted"/>
<organism evidence="1 2">
    <name type="scientific">Panagrolaimus sp. ES5</name>
    <dbReference type="NCBI Taxonomy" id="591445"/>
    <lineage>
        <taxon>Eukaryota</taxon>
        <taxon>Metazoa</taxon>
        <taxon>Ecdysozoa</taxon>
        <taxon>Nematoda</taxon>
        <taxon>Chromadorea</taxon>
        <taxon>Rhabditida</taxon>
        <taxon>Tylenchina</taxon>
        <taxon>Panagrolaimomorpha</taxon>
        <taxon>Panagrolaimoidea</taxon>
        <taxon>Panagrolaimidae</taxon>
        <taxon>Panagrolaimus</taxon>
    </lineage>
</organism>
<name>A0AC34FRX1_9BILA</name>
<accession>A0AC34FRX1</accession>
<sequence>MALSIPQSFHMRHLKDGARSYKGLDEAVTRNIEACSELGSQLKTAFGPNGMNKLLVNDIGKEFITTDAATIIHEIAVQHPAAKLLAMAADYMQNGPGDYVNTSIILATELLTGAAELVNSGIKTVEIIESYQRMGETLMSHLSNFVVAQAKDLHKVEEVKKYIYSPIMAKQLIHADFISEIVAKACVQTSAKSNAFNVDNIRIVKLPGGTVKDSVVINGMVFNRSSETDVRNVEGARVALFACPFDITQTETKGTVLMSNATELMEFSSNEEKEVEKQVRELHEAGVNVVVAAGKFGDLYNHYLNKYGIMGVRLVSKFDLRRLCRMLCAPAQANICVPSLEHIGQCDKVYQHELSGHAVIVFEKTGQVGSIASIVVRGPTTLQLNDMERAIDDGINTYKSLTRDSNLVAGAGAFEIEINRYVEFLASTNSTVEQFILRKFGLAFESIPKQLARNAGLNATETLAALYTEHKKKNNTAGVDINQSGKVIDALQLNLFDAFLPKKIAIQVAIDAACQILSVDQIIMAKLAGGPNPNAARPQDPEGNDDGMA</sequence>
<evidence type="ECO:0000313" key="2">
    <source>
        <dbReference type="WBParaSite" id="ES5_v2.g20023.t1"/>
    </source>
</evidence>
<evidence type="ECO:0000313" key="1">
    <source>
        <dbReference type="Proteomes" id="UP000887579"/>
    </source>
</evidence>
<protein>
    <submittedName>
        <fullName evidence="2">T-complex protein 1 subunit theta</fullName>
    </submittedName>
</protein>